<feature type="compositionally biased region" description="Low complexity" evidence="1">
    <location>
        <begin position="321"/>
        <end position="390"/>
    </location>
</feature>
<evidence type="ECO:0000313" key="4">
    <source>
        <dbReference type="Proteomes" id="UP000759131"/>
    </source>
</evidence>
<dbReference type="EMBL" id="OC870035">
    <property type="protein sequence ID" value="CAD7634853.1"/>
    <property type="molecule type" value="Genomic_DNA"/>
</dbReference>
<dbReference type="GO" id="GO:0008061">
    <property type="term" value="F:chitin binding"/>
    <property type="evidence" value="ECO:0007669"/>
    <property type="project" value="InterPro"/>
</dbReference>
<protein>
    <recommendedName>
        <fullName evidence="2">Chitin-binding type-2 domain-containing protein</fullName>
    </recommendedName>
</protein>
<feature type="compositionally biased region" description="Polar residues" evidence="1">
    <location>
        <begin position="250"/>
        <end position="260"/>
    </location>
</feature>
<reference evidence="3" key="1">
    <citation type="submission" date="2020-11" db="EMBL/GenBank/DDBJ databases">
        <authorList>
            <person name="Tran Van P."/>
        </authorList>
    </citation>
    <scope>NUCLEOTIDE SEQUENCE</scope>
</reference>
<sequence length="469" mass="50882">QASASNYEFPGNGVRKAQYEELIERYDPVARVAAAQTYSPSVADPQDSYSGQSYSQPSYRASSGSSAPSRTRAPQYQSASSKADEDAKRAAEEEEEKKPDRLALLLAESKFSCGDKKDGYYADESVGCQVFHYCVAGAKHSWQCPENTVFHQIHLNCVPAAQDICTQSSKYHVVNDYLYKVSDNTNDGYYNQNQLEQRGPNNTIRYHQRYYPEGFDFGGDVLSQVLPPSQPQRPAASPYNSYDDEESYQPRGNTRSQPDNYPSYQSYPASAPAARAQPVSRPIYKQPVVRTSAPQTYSPSSYSPQPQTKPTTRPVSYSTPSLYSTSFTDSDSDSNYDSYPSSGSSFASRDSSDYSSSGNSYSAPSSASYPSSQYSGSAQSYPSSSSAGSSAALSSYRPIQAAKPASYPSRSIGIPIASFRVAAAPAATNYGSSAQASRVRASAYPSSTGFSLGAFNSEMASGVKYDEDY</sequence>
<organism evidence="3">
    <name type="scientific">Medioppia subpectinata</name>
    <dbReference type="NCBI Taxonomy" id="1979941"/>
    <lineage>
        <taxon>Eukaryota</taxon>
        <taxon>Metazoa</taxon>
        <taxon>Ecdysozoa</taxon>
        <taxon>Arthropoda</taxon>
        <taxon>Chelicerata</taxon>
        <taxon>Arachnida</taxon>
        <taxon>Acari</taxon>
        <taxon>Acariformes</taxon>
        <taxon>Sarcoptiformes</taxon>
        <taxon>Oribatida</taxon>
        <taxon>Brachypylina</taxon>
        <taxon>Oppioidea</taxon>
        <taxon>Oppiidae</taxon>
        <taxon>Medioppia</taxon>
    </lineage>
</organism>
<dbReference type="Proteomes" id="UP000759131">
    <property type="component" value="Unassembled WGS sequence"/>
</dbReference>
<dbReference type="Gene3D" id="2.170.140.10">
    <property type="entry name" value="Chitin binding domain"/>
    <property type="match status" value="1"/>
</dbReference>
<dbReference type="Pfam" id="PF01607">
    <property type="entry name" value="CBM_14"/>
    <property type="match status" value="1"/>
</dbReference>
<gene>
    <name evidence="3" type="ORF">OSB1V03_LOCUS15247</name>
</gene>
<feature type="compositionally biased region" description="Basic and acidic residues" evidence="1">
    <location>
        <begin position="82"/>
        <end position="101"/>
    </location>
</feature>
<dbReference type="PANTHER" id="PTHR22933:SF31">
    <property type="entry name" value="FI18007P1"/>
    <property type="match status" value="1"/>
</dbReference>
<dbReference type="SUPFAM" id="SSF57625">
    <property type="entry name" value="Invertebrate chitin-binding proteins"/>
    <property type="match status" value="1"/>
</dbReference>
<dbReference type="GO" id="GO:0005576">
    <property type="term" value="C:extracellular region"/>
    <property type="evidence" value="ECO:0007669"/>
    <property type="project" value="InterPro"/>
</dbReference>
<dbReference type="InterPro" id="IPR036508">
    <property type="entry name" value="Chitin-bd_dom_sf"/>
</dbReference>
<evidence type="ECO:0000313" key="3">
    <source>
        <dbReference type="EMBL" id="CAD7634853.1"/>
    </source>
</evidence>
<dbReference type="SMART" id="SM00494">
    <property type="entry name" value="ChtBD2"/>
    <property type="match status" value="1"/>
</dbReference>
<dbReference type="EMBL" id="CAJPIZ010015460">
    <property type="protein sequence ID" value="CAG2115283.1"/>
    <property type="molecule type" value="Genomic_DNA"/>
</dbReference>
<proteinExistence type="predicted"/>
<dbReference type="PANTHER" id="PTHR22933">
    <property type="entry name" value="FI18007P1-RELATED"/>
    <property type="match status" value="1"/>
</dbReference>
<evidence type="ECO:0000259" key="2">
    <source>
        <dbReference type="PROSITE" id="PS50940"/>
    </source>
</evidence>
<dbReference type="PROSITE" id="PS50940">
    <property type="entry name" value="CHIT_BIND_II"/>
    <property type="match status" value="1"/>
</dbReference>
<dbReference type="InterPro" id="IPR052976">
    <property type="entry name" value="Scoloptoxin-like"/>
</dbReference>
<accession>A0A7R9L490</accession>
<feature type="non-terminal residue" evidence="3">
    <location>
        <position position="1"/>
    </location>
</feature>
<dbReference type="AlphaFoldDB" id="A0A7R9L490"/>
<feature type="region of interest" description="Disordered" evidence="1">
    <location>
        <begin position="37"/>
        <end position="101"/>
    </location>
</feature>
<feature type="compositionally biased region" description="Low complexity" evidence="1">
    <location>
        <begin position="262"/>
        <end position="282"/>
    </location>
</feature>
<feature type="domain" description="Chitin-binding type-2" evidence="2">
    <location>
        <begin position="110"/>
        <end position="167"/>
    </location>
</feature>
<keyword evidence="4" id="KW-1185">Reference proteome</keyword>
<name>A0A7R9L490_9ACAR</name>
<feature type="region of interest" description="Disordered" evidence="1">
    <location>
        <begin position="221"/>
        <end position="390"/>
    </location>
</feature>
<evidence type="ECO:0000256" key="1">
    <source>
        <dbReference type="SAM" id="MobiDB-lite"/>
    </source>
</evidence>
<dbReference type="InterPro" id="IPR002557">
    <property type="entry name" value="Chitin-bd_dom"/>
</dbReference>
<dbReference type="OrthoDB" id="7426044at2759"/>
<feature type="compositionally biased region" description="Low complexity" evidence="1">
    <location>
        <begin position="44"/>
        <end position="70"/>
    </location>
</feature>
<feature type="compositionally biased region" description="Low complexity" evidence="1">
    <location>
        <begin position="291"/>
        <end position="312"/>
    </location>
</feature>